<dbReference type="InterPro" id="IPR013783">
    <property type="entry name" value="Ig-like_fold"/>
</dbReference>
<keyword evidence="1" id="KW-0732">Signal</keyword>
<evidence type="ECO:0000313" key="5">
    <source>
        <dbReference type="Proteomes" id="UP000251314"/>
    </source>
</evidence>
<dbReference type="GO" id="GO:0002116">
    <property type="term" value="C:semaphorin receptor complex"/>
    <property type="evidence" value="ECO:0007669"/>
    <property type="project" value="TreeGrafter"/>
</dbReference>
<sequence length="1460" mass="159180">MKTNEPTCHVLLALLTLWLPWIITLIAAQSAAPKLMWCASPLTPAVLESPIDTWVDVPDTSVAVKLQNEAVVMISYDVSVTHITDVQPEGVQVSELNELSFRIAVDGTPYRQSATTVDDREPIVVVASGFLVLEIPRGHHLVKLQWRKRGTHVLKWAVASDILDGFAGGRSLTVSAQHRFIWYKQPITAVSLLSLNKWEAVPGMAVNFRLSEPATIRFFYQLPVRPELVQYSRDTAAYDEIETALEINGLRYRETGSYGIVEGSRKSTVHLQGSIIMDLIPGEYSAVIYWKSLLGSSRPWYSSPNALDGFAMGRVLAAVGEWSMDSMSVYHLEQFKPTSVGDWSDVGDSVLQFMLPKATQVSLSYNLPLSQSDNPQFSSWTEDSWDRVQTRLVIDGVAYRHMSSLVDGNVRGIKNARASMVLPLAGGSHTARLQWKNVDGSQWRAVSFITDQASSYASIFISVNTWNNDPKIIAPTLVSGEEDKTLEIVDISISDTDSEMALDYEVTVTMSVKIGVLSLDPTPGITFALGNGDRNEYLLFSGTLSSVNTFLARVWYRSYLNWYGDDELRIKVVDQGVTGFTAACTDETSVVIRIASVNDPPQLIVPSTQFLLEDQQISIFGVRVHDVDPGFAHSNSTFEMQLFVLSGVISLGSTSGVEFIEGDGEADQLLRFRGDLRAINSALFEIKYRPDKDFNSKQHVERLGIRVRDFNYLDDTITDAFKSILIEVQSSDDPTQVVPLELSTITLRGYAVKLLGETTGNEVVYAQLFAMTPVGEIQLSTPSSAFPAGVTKLPAGDEPFNSMTLKGSVADVTDILESVKFIRAPSFHGYEIIFIRLSAVPDFSVVEDSTIQMNLHSNSSTELWSIANASPSRGKIEGGTTVSVTGKRFRVWPDEALWCRFGRSSLVQATVISDTLLTCVTPPASADLPKRTFMMVTNGDDFYSNPIPYVYEETWAIASASPTGGPRTGGTTILIKGENFPRNTALQCAFGKKMSMARYLSSSTVSCKAPMMDKGTTDVDLRLTSNGQDFSQSLLFSYRDSPEIHSINPPYGSSSGGDVIVITGANLFSDSQANCVFNGSIVTVASFKSSSSILCLSPAVANLTLEPLIVSVAVVLEATPYEAPENFSIYAPPIVSTVNPAFITRSGDILTVSGSHYQNLSSLSCYFINVYSYSDAISVSPANGIVFPNTTIGIQMERISSVRSVECTFRSDNGSSPAIAAAIIGSLTSAGCSIPADVFKPSAILLFSVAIDNFTVVDQMELYFVPDLVVKSISPTIGIIGASNLVRVELEPVGTVPTNYLCAFGGIVTSGSANKTTNGSVVECLSPVSNFTMEVPVAITANEVDFFASTNSNERVFQYVHLPSVYSFWPRMGSARGGTMLLLEGDDFSEQMQFTCIFNSDIVVLAEWHNATHVSCITPSDSHEQGFATLAISDVNNNFQVELQRKFRSLAAIFILAVPS</sequence>
<dbReference type="GO" id="GO:0005509">
    <property type="term" value="F:calcium ion binding"/>
    <property type="evidence" value="ECO:0007669"/>
    <property type="project" value="InterPro"/>
</dbReference>
<dbReference type="GO" id="GO:0017154">
    <property type="term" value="F:semaphorin receptor activity"/>
    <property type="evidence" value="ECO:0007669"/>
    <property type="project" value="InterPro"/>
</dbReference>
<dbReference type="PROSITE" id="PS50268">
    <property type="entry name" value="CADHERIN_2"/>
    <property type="match status" value="1"/>
</dbReference>
<dbReference type="GO" id="GO:0030334">
    <property type="term" value="P:regulation of cell migration"/>
    <property type="evidence" value="ECO:0007669"/>
    <property type="project" value="TreeGrafter"/>
</dbReference>
<evidence type="ECO:0000259" key="2">
    <source>
        <dbReference type="PROSITE" id="PS50268"/>
    </source>
</evidence>
<dbReference type="STRING" id="29920.A0A329S4G1"/>
<feature type="signal peptide" evidence="1">
    <location>
        <begin position="1"/>
        <end position="28"/>
    </location>
</feature>
<reference evidence="4 5" key="1">
    <citation type="submission" date="2018-01" db="EMBL/GenBank/DDBJ databases">
        <title>Draft genome of the strawberry crown rot pathogen Phytophthora cactorum.</title>
        <authorList>
            <person name="Armitage A.D."/>
            <person name="Lysoe E."/>
            <person name="Nellist C.F."/>
            <person name="Harrison R.J."/>
            <person name="Brurberg M.B."/>
        </authorList>
    </citation>
    <scope>NUCLEOTIDE SEQUENCE [LARGE SCALE GENOMIC DNA]</scope>
    <source>
        <strain evidence="4 5">10300</strain>
    </source>
</reference>
<dbReference type="VEuPathDB" id="FungiDB:PC110_g11912"/>
<protein>
    <recommendedName>
        <fullName evidence="2">Cadherin domain-containing protein</fullName>
    </recommendedName>
</protein>
<dbReference type="InterPro" id="IPR014756">
    <property type="entry name" value="Ig_E-set"/>
</dbReference>
<dbReference type="OrthoDB" id="125363at2759"/>
<evidence type="ECO:0000313" key="4">
    <source>
        <dbReference type="EMBL" id="RAW31743.1"/>
    </source>
</evidence>
<dbReference type="InterPro" id="IPR002126">
    <property type="entry name" value="Cadherin-like_dom"/>
</dbReference>
<dbReference type="Pfam" id="PF01833">
    <property type="entry name" value="TIG"/>
    <property type="match status" value="4"/>
</dbReference>
<comment type="caution">
    <text evidence="4">The sequence shown here is derived from an EMBL/GenBank/DDBJ whole genome shotgun (WGS) entry which is preliminary data.</text>
</comment>
<dbReference type="GO" id="GO:0005886">
    <property type="term" value="C:plasma membrane"/>
    <property type="evidence" value="ECO:0007669"/>
    <property type="project" value="TreeGrafter"/>
</dbReference>
<dbReference type="GO" id="GO:0007156">
    <property type="term" value="P:homophilic cell adhesion via plasma membrane adhesion molecules"/>
    <property type="evidence" value="ECO:0007669"/>
    <property type="project" value="InterPro"/>
</dbReference>
<dbReference type="InterPro" id="IPR002909">
    <property type="entry name" value="IPT_dom"/>
</dbReference>
<gene>
    <name evidence="4" type="ORF">PC110_g11912</name>
    <name evidence="3" type="ORF">PC117_g11090</name>
</gene>
<dbReference type="PANTHER" id="PTHR22625">
    <property type="entry name" value="PLEXIN"/>
    <property type="match status" value="1"/>
</dbReference>
<dbReference type="EMBL" id="RCMK01000280">
    <property type="protein sequence ID" value="KAG2938759.1"/>
    <property type="molecule type" value="Genomic_DNA"/>
</dbReference>
<accession>A0A329S4G1</accession>
<dbReference type="CDD" id="cd00102">
    <property type="entry name" value="IPT"/>
    <property type="match status" value="3"/>
</dbReference>
<feature type="chain" id="PRO_5040067855" description="Cadherin domain-containing protein" evidence="1">
    <location>
        <begin position="29"/>
        <end position="1460"/>
    </location>
</feature>
<dbReference type="PANTHER" id="PTHR22625:SF61">
    <property type="entry name" value="HEPATOCYTE GROWTH FACTOR RECEPTOR"/>
    <property type="match status" value="1"/>
</dbReference>
<dbReference type="Gene3D" id="2.60.40.10">
    <property type="entry name" value="Immunoglobulins"/>
    <property type="match status" value="4"/>
</dbReference>
<dbReference type="Proteomes" id="UP000251314">
    <property type="component" value="Unassembled WGS sequence"/>
</dbReference>
<evidence type="ECO:0000313" key="3">
    <source>
        <dbReference type="EMBL" id="KAG2938759.1"/>
    </source>
</evidence>
<organism evidence="4 5">
    <name type="scientific">Phytophthora cactorum</name>
    <dbReference type="NCBI Taxonomy" id="29920"/>
    <lineage>
        <taxon>Eukaryota</taxon>
        <taxon>Sar</taxon>
        <taxon>Stramenopiles</taxon>
        <taxon>Oomycota</taxon>
        <taxon>Peronosporomycetes</taxon>
        <taxon>Peronosporales</taxon>
        <taxon>Peronosporaceae</taxon>
        <taxon>Phytophthora</taxon>
    </lineage>
</organism>
<dbReference type="SMART" id="SM00429">
    <property type="entry name" value="IPT"/>
    <property type="match status" value="4"/>
</dbReference>
<reference evidence="3" key="2">
    <citation type="submission" date="2018-10" db="EMBL/GenBank/DDBJ databases">
        <title>Effector identification in a new, highly contiguous assembly of the strawberry crown rot pathogen Phytophthora cactorum.</title>
        <authorList>
            <person name="Armitage A.D."/>
            <person name="Nellist C.F."/>
            <person name="Bates H."/>
            <person name="Vickerstaff R.J."/>
            <person name="Harrison R.J."/>
        </authorList>
    </citation>
    <scope>NUCLEOTIDE SEQUENCE</scope>
    <source>
        <strain evidence="3">4040</strain>
    </source>
</reference>
<keyword evidence="5" id="KW-1185">Reference proteome</keyword>
<proteinExistence type="predicted"/>
<name>A0A329S4G1_9STRA</name>
<feature type="domain" description="Cadherin" evidence="2">
    <location>
        <begin position="488"/>
        <end position="603"/>
    </location>
</feature>
<dbReference type="InterPro" id="IPR031148">
    <property type="entry name" value="Plexin"/>
</dbReference>
<dbReference type="Proteomes" id="UP000736787">
    <property type="component" value="Unassembled WGS sequence"/>
</dbReference>
<dbReference type="SUPFAM" id="SSF81296">
    <property type="entry name" value="E set domains"/>
    <property type="match status" value="4"/>
</dbReference>
<dbReference type="EMBL" id="MJFZ01000308">
    <property type="protein sequence ID" value="RAW31743.1"/>
    <property type="molecule type" value="Genomic_DNA"/>
</dbReference>
<evidence type="ECO:0000256" key="1">
    <source>
        <dbReference type="SAM" id="SignalP"/>
    </source>
</evidence>